<feature type="compositionally biased region" description="Acidic residues" evidence="5">
    <location>
        <begin position="1695"/>
        <end position="1705"/>
    </location>
</feature>
<dbReference type="Gene3D" id="2.30.30.140">
    <property type="match status" value="5"/>
</dbReference>
<dbReference type="SMART" id="SM00336">
    <property type="entry name" value="BBOX"/>
    <property type="match status" value="2"/>
</dbReference>
<dbReference type="PROSITE" id="PS50119">
    <property type="entry name" value="ZF_BBOX"/>
    <property type="match status" value="1"/>
</dbReference>
<dbReference type="InterPro" id="IPR035437">
    <property type="entry name" value="SNase_OB-fold_sf"/>
</dbReference>
<evidence type="ECO:0000259" key="8">
    <source>
        <dbReference type="PROSITE" id="PS50304"/>
    </source>
</evidence>
<proteinExistence type="predicted"/>
<sequence>MSWSLLNTGTAGMHSRSCRSCFRNYILALEPGAPNSRPYLLVCGHVFCGACLQDKGTHAGCEFACPTCKMVTRIPGAGGLSQLPLDYYSLGVLAAYNYSCGVPRSKQILGGGSQAKLRQPLLTDGGALTEARGIPEDVRLNLTTGKERRCAECERQKAILFCKHCQEDFCDSCFKKVHGNAKVLKNHKVNKIDPSDCENCEVHGKLYAYCCELGGGGGGGSGVACADCIADSEHSDHDHTLLDAKKEELSMQLPKAIVVGQARVLKLKEALREFEKLQSELQPQLHTVVCSIHESIHSLCSMVQARGAELVFKLKDMEVWLNPILTRGTSVLHESLLSNCVTLDTACRMARGQQFCTRDVQKVVDQLLTMDVPELCSVLLEDSLDLQCDLDATQLFGHIKELGTILFPTRLLEYGKSMSAAAGSDRSPVGAMPLSPMQQQQQQQAHGSRATTRGHAEKGPIGPDLKLTLNLQGPKHADPPTATWSKKGGAVSAAAALSSASLARCLFPGISGDESVSLAGMMTAGGEPSSVQRCKIGNAKSSRNRPSWISQDAMHSEQVMLTHVVNPRHFYVQYYAARYRNEKLNLALSKYCMAQTKNSSAIQTLSIGEVLCMRSCVSNKWHRVKIISIRAGEELCGSVQAEGGEGTASLGLLRSIALQMRVFDERESENDAVLGVATAAEMTSSVEAGHVADEGIVKARGSTAGQTLHVAERSGCGFVEADYLSLLECTHPKSPGVCGSITSLQKREDADGKRADARGKGHVAKWNFSTEKSAERAREICETSKKIGVVSGLLTCSEEMEMIDGVLECGWEHEDNCAAAPDRHPGVEGEAQASADTQSSKPALVSQGASSFPIDKVTRLNVFLVDEGRTEVFYVRSKRALKQSRRNAACAVSDLQPHLRRPDHELLNLFEKVPAAAVRCALKDVVPFVAGQGWSAESSKAFAEMLQGQIVHMVVAARAGDVFIVDLVKSPHNQVENDVPVSLRDALVFLELARFQCDSAPLCVPDHRPGRSPAFIPPSNLQPLAWLCLMLSHINSPSDFYVQQVSTTKCLLELKGALQRFYRDYRNDWTVVHPTVGQLCVAQFSADQQWYRAQVIGLPGKGDVEVRYVDYGNTERTSVSCIRKLGNMFLQLPELAVPCTLADIRANGECWTVAAMERFHQIVDNKHLWSLVTDNRSGNHVSVHLFVEPAQLLSKMLVDEGFAQRFGLRSPASFYLQPDEALGNFLPTLKEMLEERFGGKPRPLAQGSAAAAPASGADLAEGSLCALYSTNHRTWARARIQSLHPDGQIQVLLLDYGDAAVVAPSELRPIDMACSRYPAMAVHCCLACLTPTGGSAEWSAGACDFLSDAISEKYCYVKEMGEMERDDPLPVQLTCRMAGDKDHLRDIGNLLVLQGLAFHVKRPIADPGVVHRRMGEDIVAACVKEMSRMVVPPQQWAGVPYLAPELPASDTFSLVVSHVSASGRIYGHLASNDAVLQKLMESMDLECGSSSNKNSSLSGLVDVPFFLGQPCVVQLSGGWYRGQILNVQTNSVQVRYVDHGGEDEVEPGAVHVTDRFTHVPPLCLECVLSSPHLDEGDAQKDEVVEYLSRMLCGQTVSMTLKVPCSEASLPLQVDVYTEQQGSLEALLVLAEPLDGEQCSSQGQGPMEGERKPTSTEGQIQVREVPHFFESVVVHALQVDDSGEEKGAGLGALGEWGEEEDEEDMAATERPGGSGDQDEQEEDVMWDEPLVFTLQQRPTSLSFMTLPPPGHYYPVSVTHLELPNQVYIRLSASTPPTPLLEGQEYEQGLNPNLIAALIKIHTSPIRLSPQKDFNVGSLCMAPFSEDGRWCRARVKCGPRMLAGGDSVLLVEYVDFGSCYEHRPSELRAIPVELLEFPVQTVQVRLWGLSPPPFEGPASAAAGAGERLPYGPEWPRCTLLAVRSCVDGVPLVASTVTDARGPCVALYHAAEPGGPLVYQHIPEQGLAQWEVGAEGARPPKHG</sequence>
<evidence type="ECO:0000256" key="4">
    <source>
        <dbReference type="PROSITE-ProRule" id="PRU00024"/>
    </source>
</evidence>
<dbReference type="InterPro" id="IPR002999">
    <property type="entry name" value="Tudor"/>
</dbReference>
<keyword evidence="1" id="KW-0479">Metal-binding</keyword>
<dbReference type="InterPro" id="IPR013083">
    <property type="entry name" value="Znf_RING/FYVE/PHD"/>
</dbReference>
<keyword evidence="3" id="KW-0862">Zinc</keyword>
<dbReference type="CDD" id="cd19757">
    <property type="entry name" value="Bbox1"/>
    <property type="match status" value="1"/>
</dbReference>
<organism evidence="9 10">
    <name type="scientific">Petromyzon marinus</name>
    <name type="common">Sea lamprey</name>
    <dbReference type="NCBI Taxonomy" id="7757"/>
    <lineage>
        <taxon>Eukaryota</taxon>
        <taxon>Metazoa</taxon>
        <taxon>Chordata</taxon>
        <taxon>Craniata</taxon>
        <taxon>Vertebrata</taxon>
        <taxon>Cyclostomata</taxon>
        <taxon>Hyperoartia</taxon>
        <taxon>Petromyzontiformes</taxon>
        <taxon>Petromyzontidae</taxon>
        <taxon>Petromyzon</taxon>
    </lineage>
</organism>
<accession>A0AAJ7XI62</accession>
<dbReference type="Pfam" id="PF14634">
    <property type="entry name" value="zf-RING_5"/>
    <property type="match status" value="1"/>
</dbReference>
<dbReference type="Pfam" id="PF00643">
    <property type="entry name" value="zf-B_box"/>
    <property type="match status" value="1"/>
</dbReference>
<evidence type="ECO:0000256" key="5">
    <source>
        <dbReference type="SAM" id="MobiDB-lite"/>
    </source>
</evidence>
<dbReference type="SMART" id="SM00333">
    <property type="entry name" value="TUDOR"/>
    <property type="match status" value="4"/>
</dbReference>
<protein>
    <submittedName>
        <fullName evidence="10">RING finger protein 17-like isoform X2</fullName>
    </submittedName>
</protein>
<dbReference type="InterPro" id="IPR000315">
    <property type="entry name" value="Znf_B-box"/>
</dbReference>
<feature type="domain" description="Tudor" evidence="8">
    <location>
        <begin position="1073"/>
        <end position="1132"/>
    </location>
</feature>
<dbReference type="Gene3D" id="3.30.40.10">
    <property type="entry name" value="Zinc/RING finger domain, C3HC4 (zinc finger)"/>
    <property type="match status" value="1"/>
</dbReference>
<evidence type="ECO:0000259" key="6">
    <source>
        <dbReference type="PROSITE" id="PS50089"/>
    </source>
</evidence>
<dbReference type="CDD" id="cd20379">
    <property type="entry name" value="Tudor_dTUD-like"/>
    <property type="match status" value="1"/>
</dbReference>
<feature type="region of interest" description="Disordered" evidence="5">
    <location>
        <begin position="820"/>
        <end position="846"/>
    </location>
</feature>
<dbReference type="Proteomes" id="UP001318040">
    <property type="component" value="Chromosome 72"/>
</dbReference>
<dbReference type="Gene3D" id="2.40.50.90">
    <property type="match status" value="6"/>
</dbReference>
<keyword evidence="9" id="KW-1185">Reference proteome</keyword>
<evidence type="ECO:0000259" key="7">
    <source>
        <dbReference type="PROSITE" id="PS50119"/>
    </source>
</evidence>
<feature type="domain" description="B box-type" evidence="7">
    <location>
        <begin position="145"/>
        <end position="192"/>
    </location>
</feature>
<feature type="domain" description="RING-type" evidence="6">
    <location>
        <begin position="18"/>
        <end position="69"/>
    </location>
</feature>
<evidence type="ECO:0000256" key="2">
    <source>
        <dbReference type="ARBA" id="ARBA00022771"/>
    </source>
</evidence>
<evidence type="ECO:0000313" key="10">
    <source>
        <dbReference type="RefSeq" id="XP_032835235.1"/>
    </source>
</evidence>
<feature type="region of interest" description="Disordered" evidence="5">
    <location>
        <begin position="422"/>
        <end position="485"/>
    </location>
</feature>
<feature type="domain" description="Tudor" evidence="8">
    <location>
        <begin position="1258"/>
        <end position="1317"/>
    </location>
</feature>
<dbReference type="RefSeq" id="XP_032835235.1">
    <property type="nucleotide sequence ID" value="XM_032979344.1"/>
</dbReference>
<reference evidence="10" key="1">
    <citation type="submission" date="2025-08" db="UniProtKB">
        <authorList>
            <consortium name="RefSeq"/>
        </authorList>
    </citation>
    <scope>IDENTIFICATION</scope>
    <source>
        <tissue evidence="10">Sperm</tissue>
    </source>
</reference>
<dbReference type="SUPFAM" id="SSF63748">
    <property type="entry name" value="Tudor/PWWP/MBT"/>
    <property type="match status" value="4"/>
</dbReference>
<dbReference type="InterPro" id="IPR001841">
    <property type="entry name" value="Znf_RING"/>
</dbReference>
<dbReference type="PROSITE" id="PS00518">
    <property type="entry name" value="ZF_RING_1"/>
    <property type="match status" value="1"/>
</dbReference>
<evidence type="ECO:0000256" key="1">
    <source>
        <dbReference type="ARBA" id="ARBA00022723"/>
    </source>
</evidence>
<dbReference type="InterPro" id="IPR017907">
    <property type="entry name" value="Znf_RING_CS"/>
</dbReference>
<dbReference type="Gene3D" id="3.30.160.60">
    <property type="entry name" value="Classic Zinc Finger"/>
    <property type="match status" value="1"/>
</dbReference>
<keyword evidence="2 4" id="KW-0863">Zinc-finger</keyword>
<name>A0AAJ7XI62_PETMA</name>
<evidence type="ECO:0000313" key="9">
    <source>
        <dbReference type="Proteomes" id="UP001318040"/>
    </source>
</evidence>
<dbReference type="PROSITE" id="PS50089">
    <property type="entry name" value="ZF_RING_2"/>
    <property type="match status" value="1"/>
</dbReference>
<feature type="domain" description="Tudor" evidence="8">
    <location>
        <begin position="1811"/>
        <end position="1875"/>
    </location>
</feature>
<feature type="region of interest" description="Disordered" evidence="5">
    <location>
        <begin position="1635"/>
        <end position="1654"/>
    </location>
</feature>
<dbReference type="FunFam" id="2.30.30.140:FF:000018">
    <property type="entry name" value="Serine/threonine-protein kinase 31"/>
    <property type="match status" value="1"/>
</dbReference>
<dbReference type="SUPFAM" id="SSF57850">
    <property type="entry name" value="RING/U-box"/>
    <property type="match status" value="1"/>
</dbReference>
<dbReference type="PROSITE" id="PS50304">
    <property type="entry name" value="TUDOR"/>
    <property type="match status" value="4"/>
</dbReference>
<feature type="region of interest" description="Disordered" evidence="5">
    <location>
        <begin position="1682"/>
        <end position="1720"/>
    </location>
</feature>
<evidence type="ECO:0000256" key="3">
    <source>
        <dbReference type="ARBA" id="ARBA00022833"/>
    </source>
</evidence>
<dbReference type="PANTHER" id="PTHR16442:SF1">
    <property type="entry name" value="RING FINGER PROTEIN 17"/>
    <property type="match status" value="1"/>
</dbReference>
<dbReference type="PANTHER" id="PTHR16442">
    <property type="entry name" value="RING FINGER PROTEIN 17"/>
    <property type="match status" value="1"/>
</dbReference>
<feature type="domain" description="Tudor" evidence="8">
    <location>
        <begin position="1504"/>
        <end position="1560"/>
    </location>
</feature>
<gene>
    <name evidence="10" type="primary">LOC116957289</name>
</gene>
<dbReference type="GO" id="GO:0008270">
    <property type="term" value="F:zinc ion binding"/>
    <property type="evidence" value="ECO:0007669"/>
    <property type="project" value="UniProtKB-KW"/>
</dbReference>
<dbReference type="Pfam" id="PF00567">
    <property type="entry name" value="TUDOR"/>
    <property type="match status" value="5"/>
</dbReference>